<accession>A0A8H3JAQ9</accession>
<keyword evidence="2" id="KW-1185">Reference proteome</keyword>
<dbReference type="OrthoDB" id="5393243at2759"/>
<organism evidence="1 2">
    <name type="scientific">Alectoria fallacina</name>
    <dbReference type="NCBI Taxonomy" id="1903189"/>
    <lineage>
        <taxon>Eukaryota</taxon>
        <taxon>Fungi</taxon>
        <taxon>Dikarya</taxon>
        <taxon>Ascomycota</taxon>
        <taxon>Pezizomycotina</taxon>
        <taxon>Lecanoromycetes</taxon>
        <taxon>OSLEUM clade</taxon>
        <taxon>Lecanoromycetidae</taxon>
        <taxon>Lecanorales</taxon>
        <taxon>Lecanorineae</taxon>
        <taxon>Parmeliaceae</taxon>
        <taxon>Alectoria</taxon>
    </lineage>
</organism>
<dbReference type="Proteomes" id="UP000664203">
    <property type="component" value="Unassembled WGS sequence"/>
</dbReference>
<dbReference type="AlphaFoldDB" id="A0A8H3JAQ9"/>
<gene>
    <name evidence="1" type="ORF">ALECFALPRED_001109</name>
</gene>
<dbReference type="EMBL" id="CAJPDR010001206">
    <property type="protein sequence ID" value="CAF9943722.1"/>
    <property type="molecule type" value="Genomic_DNA"/>
</dbReference>
<proteinExistence type="predicted"/>
<evidence type="ECO:0000313" key="1">
    <source>
        <dbReference type="EMBL" id="CAF9943722.1"/>
    </source>
</evidence>
<name>A0A8H3JAQ9_9LECA</name>
<evidence type="ECO:0000313" key="2">
    <source>
        <dbReference type="Proteomes" id="UP000664203"/>
    </source>
</evidence>
<comment type="caution">
    <text evidence="1">The sequence shown here is derived from an EMBL/GenBank/DDBJ whole genome shotgun (WGS) entry which is preliminary data.</text>
</comment>
<reference evidence="1" key="1">
    <citation type="submission" date="2021-03" db="EMBL/GenBank/DDBJ databases">
        <authorList>
            <person name="Tagirdzhanova G."/>
        </authorList>
    </citation>
    <scope>NUCLEOTIDE SEQUENCE</scope>
</reference>
<protein>
    <submittedName>
        <fullName evidence="1">Uncharacterized protein</fullName>
    </submittedName>
</protein>
<sequence>MFEGDCENGINGLSIPQYSFILIFPNPSISLALIHLIHKPPCIATLTLHYLTAKIGLLLYRIQHQSNTCDSSYRMESATDLKVVRIPYNASRASPICLTNIPLIAVGSEGLSKGECKDFEKKLKRIPNMQLFNDPQTFTWADRSLSQVSNVSLGVGAKADYMMYVCRKEGGCLPPNEYLQKTLWESFEKGRGTSTDSFVVYGDAFIFKKEPESKGSDKPEGARYIDMDEGFVESAQGAWFAKSILEKLLINPSREEKVTGGGWKYVLARRPPAKKLQVARTPTNGSALATGSMSKTTPMVEVVHTPAHGNSPHDLQMLKLSTIENDHENAPKTYTAKTEQRLKHVPNIQDYEGLFE</sequence>